<feature type="domain" description="Transcription regulator PadR N-terminal" evidence="1">
    <location>
        <begin position="15"/>
        <end position="84"/>
    </location>
</feature>
<dbReference type="SUPFAM" id="SSF46785">
    <property type="entry name" value="Winged helix' DNA-binding domain"/>
    <property type="match status" value="1"/>
</dbReference>
<dbReference type="OrthoDB" id="9808017at2"/>
<dbReference type="EMBL" id="JAAVMB010000025">
    <property type="protein sequence ID" value="NKC69295.1"/>
    <property type="molecule type" value="Genomic_DNA"/>
</dbReference>
<dbReference type="InterPro" id="IPR052509">
    <property type="entry name" value="Metal_resp_DNA-bind_regulator"/>
</dbReference>
<accession>A0A369B0T8</accession>
<dbReference type="RefSeq" id="WP_086341461.1">
    <property type="nucleotide sequence ID" value="NZ_CP081459.1"/>
</dbReference>
<dbReference type="EMBL" id="NGJX01000004">
    <property type="protein sequence ID" value="RSU02633.1"/>
    <property type="molecule type" value="Genomic_DNA"/>
</dbReference>
<dbReference type="InterPro" id="IPR005149">
    <property type="entry name" value="Tscrpt_reg_PadR_N"/>
</dbReference>
<evidence type="ECO:0000313" key="5">
    <source>
        <dbReference type="Proteomes" id="UP000521358"/>
    </source>
</evidence>
<dbReference type="Pfam" id="PF03551">
    <property type="entry name" value="PadR"/>
    <property type="match status" value="1"/>
</dbReference>
<protein>
    <submittedName>
        <fullName evidence="3">PadR family transcriptional regulator</fullName>
    </submittedName>
</protein>
<dbReference type="Gene3D" id="1.10.10.10">
    <property type="entry name" value="Winged helix-like DNA-binding domain superfamily/Winged helix DNA-binding domain"/>
    <property type="match status" value="1"/>
</dbReference>
<evidence type="ECO:0000313" key="2">
    <source>
        <dbReference type="EMBL" id="NKC69295.1"/>
    </source>
</evidence>
<gene>
    <name evidence="3" type="ORF">CBF32_05030</name>
    <name evidence="2" type="ORF">HED35_14450</name>
</gene>
<evidence type="ECO:0000259" key="1">
    <source>
        <dbReference type="Pfam" id="PF03551"/>
    </source>
</evidence>
<sequence>MISSDIIRGYNDSIILSILIDGDSYGYEISKKIRKITDEKYIIKETTLYSAFTRLSKKGYIIAYPGEETFGKKRTYYKITSEGLAFYLEKEKEWEVTKEVVDKFLGGSKNEYNK</sequence>
<evidence type="ECO:0000313" key="4">
    <source>
        <dbReference type="Proteomes" id="UP000288197"/>
    </source>
</evidence>
<dbReference type="AlphaFoldDB" id="A0A369B0T8"/>
<dbReference type="InterPro" id="IPR036388">
    <property type="entry name" value="WH-like_DNA-bd_sf"/>
</dbReference>
<proteinExistence type="predicted"/>
<dbReference type="Proteomes" id="UP000521358">
    <property type="component" value="Unassembled WGS sequence"/>
</dbReference>
<reference evidence="3 4" key="1">
    <citation type="submission" date="2017-05" db="EMBL/GenBank/DDBJ databases">
        <title>Vagococcus spp. assemblies.</title>
        <authorList>
            <person name="Gulvik C.A."/>
        </authorList>
    </citation>
    <scope>NUCLEOTIDE SEQUENCE [LARGE SCALE GENOMIC DNA]</scope>
    <source>
        <strain evidence="3 4">NCFB 2497</strain>
    </source>
</reference>
<reference evidence="2 5" key="2">
    <citation type="submission" date="2020-03" db="EMBL/GenBank/DDBJ databases">
        <title>Bacterial samples isolated from urine from healthy bovine heifers (Gyr breed).</title>
        <authorList>
            <person name="Giannattasio-Ferraz S."/>
            <person name="Maskeri L."/>
            <person name="Penido A."/>
            <person name="Barbosa-Stancioli E.F."/>
            <person name="Putonti C."/>
        </authorList>
    </citation>
    <scope>NUCLEOTIDE SEQUENCE [LARGE SCALE GENOMIC DNA]</scope>
    <source>
        <strain evidence="2 5">UFMG-H7</strain>
    </source>
</reference>
<keyword evidence="4" id="KW-1185">Reference proteome</keyword>
<comment type="caution">
    <text evidence="3">The sequence shown here is derived from an EMBL/GenBank/DDBJ whole genome shotgun (WGS) entry which is preliminary data.</text>
</comment>
<name>A0A369B0T8_9ENTE</name>
<dbReference type="PANTHER" id="PTHR33169">
    <property type="entry name" value="PADR-FAMILY TRANSCRIPTIONAL REGULATOR"/>
    <property type="match status" value="1"/>
</dbReference>
<dbReference type="Proteomes" id="UP000288197">
    <property type="component" value="Unassembled WGS sequence"/>
</dbReference>
<organism evidence="3 4">
    <name type="scientific">Vagococcus fluvialis</name>
    <dbReference type="NCBI Taxonomy" id="2738"/>
    <lineage>
        <taxon>Bacteria</taxon>
        <taxon>Bacillati</taxon>
        <taxon>Bacillota</taxon>
        <taxon>Bacilli</taxon>
        <taxon>Lactobacillales</taxon>
        <taxon>Enterococcaceae</taxon>
        <taxon>Vagococcus</taxon>
    </lineage>
</organism>
<dbReference type="InterPro" id="IPR036390">
    <property type="entry name" value="WH_DNA-bd_sf"/>
</dbReference>
<dbReference type="PANTHER" id="PTHR33169:SF14">
    <property type="entry name" value="TRANSCRIPTIONAL REGULATOR RV3488"/>
    <property type="match status" value="1"/>
</dbReference>
<dbReference type="GeneID" id="63146006"/>
<evidence type="ECO:0000313" key="3">
    <source>
        <dbReference type="EMBL" id="RSU02633.1"/>
    </source>
</evidence>